<dbReference type="AlphaFoldDB" id="A0A8J3D371"/>
<dbReference type="InterPro" id="IPR014284">
    <property type="entry name" value="RNA_pol_sigma-70_dom"/>
</dbReference>
<evidence type="ECO:0000256" key="2">
    <source>
        <dbReference type="ARBA" id="ARBA00023015"/>
    </source>
</evidence>
<sequence>MGVRMEGNSLPDLDSINQFAGKVTVTVKEENSIGYDSSSDELLIRRAFQSSPEEGCELLFRRYHRALCSHALRYVYSREVAEDIVSDVFCKFWKNASFEAVSSSYRLYLFRSVRNEAYSHLRSDFKRRDSHELFTTPEAGPGLRPDHITQYEETFHRVQLLVEQLPPQCRKVFLMSRFEGKRYKEIAEEMGLSVKTVDTHLVKALKLVRNGLRDYVVLLAGIAIIYF</sequence>
<dbReference type="SUPFAM" id="SSF88946">
    <property type="entry name" value="Sigma2 domain of RNA polymerase sigma factors"/>
    <property type="match status" value="1"/>
</dbReference>
<dbReference type="InterPro" id="IPR036388">
    <property type="entry name" value="WH-like_DNA-bd_sf"/>
</dbReference>
<dbReference type="Gene3D" id="1.10.1740.10">
    <property type="match status" value="1"/>
</dbReference>
<evidence type="ECO:0000256" key="3">
    <source>
        <dbReference type="ARBA" id="ARBA00023082"/>
    </source>
</evidence>
<proteinExistence type="inferred from homology"/>
<keyword evidence="4" id="KW-0804">Transcription</keyword>
<dbReference type="Pfam" id="PF08281">
    <property type="entry name" value="Sigma70_r4_2"/>
    <property type="match status" value="1"/>
</dbReference>
<dbReference type="EMBL" id="BMXF01000003">
    <property type="protein sequence ID" value="GHB75058.1"/>
    <property type="molecule type" value="Genomic_DNA"/>
</dbReference>
<comment type="caution">
    <text evidence="7">The sequence shown here is derived from an EMBL/GenBank/DDBJ whole genome shotgun (WGS) entry which is preliminary data.</text>
</comment>
<evidence type="ECO:0000313" key="7">
    <source>
        <dbReference type="EMBL" id="GHB75058.1"/>
    </source>
</evidence>
<dbReference type="NCBIfam" id="TIGR02985">
    <property type="entry name" value="Sig70_bacteroi1"/>
    <property type="match status" value="1"/>
</dbReference>
<dbReference type="GO" id="GO:0016987">
    <property type="term" value="F:sigma factor activity"/>
    <property type="evidence" value="ECO:0007669"/>
    <property type="project" value="UniProtKB-KW"/>
</dbReference>
<accession>A0A8J3D371</accession>
<organism evidence="7 8">
    <name type="scientific">Persicitalea jodogahamensis</name>
    <dbReference type="NCBI Taxonomy" id="402147"/>
    <lineage>
        <taxon>Bacteria</taxon>
        <taxon>Pseudomonadati</taxon>
        <taxon>Bacteroidota</taxon>
        <taxon>Cytophagia</taxon>
        <taxon>Cytophagales</taxon>
        <taxon>Spirosomataceae</taxon>
        <taxon>Persicitalea</taxon>
    </lineage>
</organism>
<evidence type="ECO:0000259" key="5">
    <source>
        <dbReference type="Pfam" id="PF04542"/>
    </source>
</evidence>
<evidence type="ECO:0008006" key="9">
    <source>
        <dbReference type="Google" id="ProtNLM"/>
    </source>
</evidence>
<dbReference type="GO" id="GO:0003677">
    <property type="term" value="F:DNA binding"/>
    <property type="evidence" value="ECO:0007669"/>
    <property type="project" value="InterPro"/>
</dbReference>
<evidence type="ECO:0000256" key="1">
    <source>
        <dbReference type="ARBA" id="ARBA00010641"/>
    </source>
</evidence>
<keyword evidence="2" id="KW-0805">Transcription regulation</keyword>
<feature type="domain" description="RNA polymerase sigma factor 70 region 4 type 2" evidence="6">
    <location>
        <begin position="157"/>
        <end position="206"/>
    </location>
</feature>
<protein>
    <recommendedName>
        <fullName evidence="9">RNA polymerase sigma-70 factor</fullName>
    </recommendedName>
</protein>
<dbReference type="NCBIfam" id="TIGR02937">
    <property type="entry name" value="sigma70-ECF"/>
    <property type="match status" value="1"/>
</dbReference>
<comment type="similarity">
    <text evidence="1">Belongs to the sigma-70 factor family. ECF subfamily.</text>
</comment>
<reference evidence="7 8" key="1">
    <citation type="journal article" date="2014" name="Int. J. Syst. Evol. Microbiol.">
        <title>Complete genome sequence of Corynebacterium casei LMG S-19264T (=DSM 44701T), isolated from a smear-ripened cheese.</title>
        <authorList>
            <consortium name="US DOE Joint Genome Institute (JGI-PGF)"/>
            <person name="Walter F."/>
            <person name="Albersmeier A."/>
            <person name="Kalinowski J."/>
            <person name="Ruckert C."/>
        </authorList>
    </citation>
    <scope>NUCLEOTIDE SEQUENCE [LARGE SCALE GENOMIC DNA]</scope>
    <source>
        <strain evidence="7 8">KCTC 12866</strain>
    </source>
</reference>
<dbReference type="RefSeq" id="WP_229581002.1">
    <property type="nucleotide sequence ID" value="NZ_BMXF01000003.1"/>
</dbReference>
<dbReference type="GO" id="GO:0006352">
    <property type="term" value="P:DNA-templated transcription initiation"/>
    <property type="evidence" value="ECO:0007669"/>
    <property type="project" value="InterPro"/>
</dbReference>
<feature type="domain" description="RNA polymerase sigma-70 region 2" evidence="5">
    <location>
        <begin position="59"/>
        <end position="123"/>
    </location>
</feature>
<name>A0A8J3D371_9BACT</name>
<dbReference type="InterPro" id="IPR039425">
    <property type="entry name" value="RNA_pol_sigma-70-like"/>
</dbReference>
<dbReference type="InterPro" id="IPR013249">
    <property type="entry name" value="RNA_pol_sigma70_r4_t2"/>
</dbReference>
<dbReference type="InterPro" id="IPR013324">
    <property type="entry name" value="RNA_pol_sigma_r3/r4-like"/>
</dbReference>
<dbReference type="Proteomes" id="UP000598271">
    <property type="component" value="Unassembled WGS sequence"/>
</dbReference>
<dbReference type="PANTHER" id="PTHR43133:SF46">
    <property type="entry name" value="RNA POLYMERASE SIGMA-70 FACTOR ECF SUBFAMILY"/>
    <property type="match status" value="1"/>
</dbReference>
<dbReference type="PANTHER" id="PTHR43133">
    <property type="entry name" value="RNA POLYMERASE ECF-TYPE SIGMA FACTO"/>
    <property type="match status" value="1"/>
</dbReference>
<gene>
    <name evidence="7" type="ORF">GCM10007390_30990</name>
</gene>
<evidence type="ECO:0000313" key="8">
    <source>
        <dbReference type="Proteomes" id="UP000598271"/>
    </source>
</evidence>
<dbReference type="InterPro" id="IPR013325">
    <property type="entry name" value="RNA_pol_sigma_r2"/>
</dbReference>
<keyword evidence="3" id="KW-0731">Sigma factor</keyword>
<keyword evidence="8" id="KW-1185">Reference proteome</keyword>
<dbReference type="Gene3D" id="1.10.10.10">
    <property type="entry name" value="Winged helix-like DNA-binding domain superfamily/Winged helix DNA-binding domain"/>
    <property type="match status" value="1"/>
</dbReference>
<dbReference type="CDD" id="cd06171">
    <property type="entry name" value="Sigma70_r4"/>
    <property type="match status" value="1"/>
</dbReference>
<dbReference type="SUPFAM" id="SSF88659">
    <property type="entry name" value="Sigma3 and sigma4 domains of RNA polymerase sigma factors"/>
    <property type="match status" value="1"/>
</dbReference>
<dbReference type="InterPro" id="IPR014327">
    <property type="entry name" value="RNA_pol_sigma70_bacteroid"/>
</dbReference>
<evidence type="ECO:0000259" key="6">
    <source>
        <dbReference type="Pfam" id="PF08281"/>
    </source>
</evidence>
<dbReference type="Pfam" id="PF04542">
    <property type="entry name" value="Sigma70_r2"/>
    <property type="match status" value="1"/>
</dbReference>
<dbReference type="InterPro" id="IPR007627">
    <property type="entry name" value="RNA_pol_sigma70_r2"/>
</dbReference>
<evidence type="ECO:0000256" key="4">
    <source>
        <dbReference type="ARBA" id="ARBA00023163"/>
    </source>
</evidence>